<gene>
    <name evidence="2" type="ORF">LPLAT_LOCUS14147</name>
</gene>
<proteinExistence type="predicted"/>
<name>A0AAV2PB14_9HYME</name>
<organism evidence="2 3">
    <name type="scientific">Lasius platythorax</name>
    <dbReference type="NCBI Taxonomy" id="488582"/>
    <lineage>
        <taxon>Eukaryota</taxon>
        <taxon>Metazoa</taxon>
        <taxon>Ecdysozoa</taxon>
        <taxon>Arthropoda</taxon>
        <taxon>Hexapoda</taxon>
        <taxon>Insecta</taxon>
        <taxon>Pterygota</taxon>
        <taxon>Neoptera</taxon>
        <taxon>Endopterygota</taxon>
        <taxon>Hymenoptera</taxon>
        <taxon>Apocrita</taxon>
        <taxon>Aculeata</taxon>
        <taxon>Formicoidea</taxon>
        <taxon>Formicidae</taxon>
        <taxon>Formicinae</taxon>
        <taxon>Lasius</taxon>
        <taxon>Lasius</taxon>
    </lineage>
</organism>
<accession>A0AAV2PB14</accession>
<evidence type="ECO:0000313" key="3">
    <source>
        <dbReference type="Proteomes" id="UP001497644"/>
    </source>
</evidence>
<feature type="region of interest" description="Disordered" evidence="1">
    <location>
        <begin position="12"/>
        <end position="63"/>
    </location>
</feature>
<keyword evidence="3" id="KW-1185">Reference proteome</keyword>
<dbReference type="EMBL" id="OZ034832">
    <property type="protein sequence ID" value="CAL1689163.1"/>
    <property type="molecule type" value="Genomic_DNA"/>
</dbReference>
<reference evidence="2" key="1">
    <citation type="submission" date="2024-04" db="EMBL/GenBank/DDBJ databases">
        <authorList>
            <consortium name="Molecular Ecology Group"/>
        </authorList>
    </citation>
    <scope>NUCLEOTIDE SEQUENCE</scope>
</reference>
<evidence type="ECO:0000313" key="2">
    <source>
        <dbReference type="EMBL" id="CAL1689163.1"/>
    </source>
</evidence>
<dbReference type="AlphaFoldDB" id="A0AAV2PB14"/>
<dbReference type="Proteomes" id="UP001497644">
    <property type="component" value="Chromosome 9"/>
</dbReference>
<sequence length="140" mass="15560">MRVLQESGARQNYNLGDVIPPQRNGLHIPRGGDEDGELDEGGGQVGREEGYAGGGRDLSTARSALTRRRKLERYCISEAMIAPRRLALNCIRPLQEFSRHYDIPSSTPRRVYAFLPLSASSTHDDGSVRSRCSENISREC</sequence>
<protein>
    <submittedName>
        <fullName evidence="2">Uncharacterized protein</fullName>
    </submittedName>
</protein>
<evidence type="ECO:0000256" key="1">
    <source>
        <dbReference type="SAM" id="MobiDB-lite"/>
    </source>
</evidence>
<feature type="compositionally biased region" description="Gly residues" evidence="1">
    <location>
        <begin position="41"/>
        <end position="56"/>
    </location>
</feature>